<feature type="region of interest" description="Disordered" evidence="1">
    <location>
        <begin position="235"/>
        <end position="267"/>
    </location>
</feature>
<dbReference type="Proteomes" id="UP000050741">
    <property type="component" value="Unassembled WGS sequence"/>
</dbReference>
<dbReference type="AlphaFoldDB" id="A0A183BI41"/>
<feature type="compositionally biased region" description="Basic and acidic residues" evidence="1">
    <location>
        <begin position="235"/>
        <end position="251"/>
    </location>
</feature>
<reference evidence="2" key="2">
    <citation type="submission" date="2014-05" db="EMBL/GenBank/DDBJ databases">
        <title>The genome and life-stage specific transcriptomes of Globodera pallida elucidate key aspects of plant parasitism by a cyst nematode.</title>
        <authorList>
            <person name="Cotton J.A."/>
            <person name="Lilley C.J."/>
            <person name="Jones L.M."/>
            <person name="Kikuchi T."/>
            <person name="Reid A.J."/>
            <person name="Thorpe P."/>
            <person name="Tsai I.J."/>
            <person name="Beasley H."/>
            <person name="Blok V."/>
            <person name="Cock P.J.A."/>
            <person name="Van den Akker S.E."/>
            <person name="Holroyd N."/>
            <person name="Hunt M."/>
            <person name="Mantelin S."/>
            <person name="Naghra H."/>
            <person name="Pain A."/>
            <person name="Palomares-Rius J.E."/>
            <person name="Zarowiecki M."/>
            <person name="Berriman M."/>
            <person name="Jones J.T."/>
            <person name="Urwin P.E."/>
        </authorList>
    </citation>
    <scope>NUCLEOTIDE SEQUENCE [LARGE SCALE GENOMIC DNA]</scope>
    <source>
        <strain evidence="2">Lindley</strain>
    </source>
</reference>
<accession>A0A183BI41</accession>
<reference evidence="2" key="1">
    <citation type="submission" date="2013-12" db="EMBL/GenBank/DDBJ databases">
        <authorList>
            <person name="Aslett M."/>
        </authorList>
    </citation>
    <scope>NUCLEOTIDE SEQUENCE [LARGE SCALE GENOMIC DNA]</scope>
    <source>
        <strain evidence="2">Lindley</strain>
    </source>
</reference>
<sequence>MRAKKCQSSEFASYRTNEVRRLVTLYQFNENQGAQMNCAFEPSESCAWHNAEQIQFGRELFMRARFESPKFSVEKFDCTGGERAFPLEGFFLLVGGRDESVLESSAAIEAKVPCQTEKAMLKFDYWSINETPILKICVVPDYEENLVPLCEESKMDINPLTFEIPQNERPFRLRIQIDNIVGRDDIVLIDNIRYDGNIICLNEPKPPTKSITELLMSKTPTGGEEELEAVEGKLNDEEAKERGAKGRKMEQDGTIGGKVPTGEPLELFGPISKRDNGLYHDEAMRQKSFKNKNDFGQHFTSFHRSKDGAFGPDGTSLCAALKCNFDAGKACRYRRKGIDAISSWKLHGQCQIGDLEELEDELFVLESPKLRVNESLFLVFDLFQRSVGPQLRVCLNTLRNCSFENPRKPHKAKHWLVGQKVILPRGTEKVFFVGSKLRRNHFIAIDNIRLQSMNFGEICDSEEKINSLKTN</sequence>
<organism evidence="2 3">
    <name type="scientific">Globodera pallida</name>
    <name type="common">Potato cyst nematode worm</name>
    <name type="synonym">Heterodera pallida</name>
    <dbReference type="NCBI Taxonomy" id="36090"/>
    <lineage>
        <taxon>Eukaryota</taxon>
        <taxon>Metazoa</taxon>
        <taxon>Ecdysozoa</taxon>
        <taxon>Nematoda</taxon>
        <taxon>Chromadorea</taxon>
        <taxon>Rhabditida</taxon>
        <taxon>Tylenchina</taxon>
        <taxon>Tylenchomorpha</taxon>
        <taxon>Tylenchoidea</taxon>
        <taxon>Heteroderidae</taxon>
        <taxon>Heteroderinae</taxon>
        <taxon>Globodera</taxon>
    </lineage>
</organism>
<proteinExistence type="predicted"/>
<dbReference type="WBParaSite" id="GPLIN_000027000">
    <property type="protein sequence ID" value="GPLIN_000027000"/>
    <property type="gene ID" value="GPLIN_000027000"/>
</dbReference>
<evidence type="ECO:0000256" key="1">
    <source>
        <dbReference type="SAM" id="MobiDB-lite"/>
    </source>
</evidence>
<keyword evidence="2" id="KW-1185">Reference proteome</keyword>
<evidence type="ECO:0000313" key="2">
    <source>
        <dbReference type="Proteomes" id="UP000050741"/>
    </source>
</evidence>
<reference evidence="3" key="3">
    <citation type="submission" date="2016-06" db="UniProtKB">
        <authorList>
            <consortium name="WormBaseParasite"/>
        </authorList>
    </citation>
    <scope>IDENTIFICATION</scope>
</reference>
<protein>
    <submittedName>
        <fullName evidence="3">MAM domain-containing protein</fullName>
    </submittedName>
</protein>
<name>A0A183BI41_GLOPA</name>
<evidence type="ECO:0000313" key="3">
    <source>
        <dbReference type="WBParaSite" id="GPLIN_000027000"/>
    </source>
</evidence>